<dbReference type="InterPro" id="IPR022441">
    <property type="entry name" value="Para_beta_helix_rpt-2"/>
</dbReference>
<feature type="domain" description="Periplasmic copper-binding protein NosD beta helix" evidence="1">
    <location>
        <begin position="5"/>
        <end position="128"/>
    </location>
</feature>
<dbReference type="InterPro" id="IPR006626">
    <property type="entry name" value="PbH1"/>
</dbReference>
<dbReference type="SUPFAM" id="SSF51126">
    <property type="entry name" value="Pectin lyase-like"/>
    <property type="match status" value="1"/>
</dbReference>
<evidence type="ECO:0000259" key="1">
    <source>
        <dbReference type="Pfam" id="PF05048"/>
    </source>
</evidence>
<dbReference type="InterPro" id="IPR012334">
    <property type="entry name" value="Pectin_lyas_fold"/>
</dbReference>
<dbReference type="InterPro" id="IPR007742">
    <property type="entry name" value="NosD_dom"/>
</dbReference>
<feature type="non-terminal residue" evidence="2">
    <location>
        <position position="129"/>
    </location>
</feature>
<organism evidence="2">
    <name type="scientific">marine sediment metagenome</name>
    <dbReference type="NCBI Taxonomy" id="412755"/>
    <lineage>
        <taxon>unclassified sequences</taxon>
        <taxon>metagenomes</taxon>
        <taxon>ecological metagenomes</taxon>
    </lineage>
</organism>
<dbReference type="InterPro" id="IPR011050">
    <property type="entry name" value="Pectin_lyase_fold/virulence"/>
</dbReference>
<dbReference type="Pfam" id="PF05048">
    <property type="entry name" value="NosD"/>
    <property type="match status" value="1"/>
</dbReference>
<sequence length="129" mass="14119">ETIVLGNTVINNMFVGISLVGKSGSFNNNNTISGNTVNNHGTMGIMLTRCNNHTISENTVNNNNIGNNEDYAGIRLSSSCNNTISGNTVNYNHYNGIILSNSNKTLIYNNIFRENMLNAEDNGTNNQWD</sequence>
<accession>X1LGQ2</accession>
<dbReference type="NCBIfam" id="TIGR03804">
    <property type="entry name" value="para_beta_helix"/>
    <property type="match status" value="2"/>
</dbReference>
<dbReference type="SMART" id="SM00710">
    <property type="entry name" value="PbH1"/>
    <property type="match status" value="3"/>
</dbReference>
<comment type="caution">
    <text evidence="2">The sequence shown here is derived from an EMBL/GenBank/DDBJ whole genome shotgun (WGS) entry which is preliminary data.</text>
</comment>
<protein>
    <recommendedName>
        <fullName evidence="1">Periplasmic copper-binding protein NosD beta helix domain-containing protein</fullName>
    </recommendedName>
</protein>
<gene>
    <name evidence="2" type="ORF">S03H2_69996</name>
</gene>
<dbReference type="EMBL" id="BARU01046390">
    <property type="protein sequence ID" value="GAI01540.1"/>
    <property type="molecule type" value="Genomic_DNA"/>
</dbReference>
<name>X1LGQ2_9ZZZZ</name>
<proteinExistence type="predicted"/>
<dbReference type="Gene3D" id="2.160.20.10">
    <property type="entry name" value="Single-stranded right-handed beta-helix, Pectin lyase-like"/>
    <property type="match status" value="1"/>
</dbReference>
<reference evidence="2" key="1">
    <citation type="journal article" date="2014" name="Front. Microbiol.">
        <title>High frequency of phylogenetically diverse reductive dehalogenase-homologous genes in deep subseafloor sedimentary metagenomes.</title>
        <authorList>
            <person name="Kawai M."/>
            <person name="Futagami T."/>
            <person name="Toyoda A."/>
            <person name="Takaki Y."/>
            <person name="Nishi S."/>
            <person name="Hori S."/>
            <person name="Arai W."/>
            <person name="Tsubouchi T."/>
            <person name="Morono Y."/>
            <person name="Uchiyama I."/>
            <person name="Ito T."/>
            <person name="Fujiyama A."/>
            <person name="Inagaki F."/>
            <person name="Takami H."/>
        </authorList>
    </citation>
    <scope>NUCLEOTIDE SEQUENCE</scope>
    <source>
        <strain evidence="2">Expedition CK06-06</strain>
    </source>
</reference>
<feature type="non-terminal residue" evidence="2">
    <location>
        <position position="1"/>
    </location>
</feature>
<evidence type="ECO:0000313" key="2">
    <source>
        <dbReference type="EMBL" id="GAI01540.1"/>
    </source>
</evidence>
<dbReference type="AlphaFoldDB" id="X1LGQ2"/>